<evidence type="ECO:0000313" key="2">
    <source>
        <dbReference type="EMBL" id="GAA0498207.1"/>
    </source>
</evidence>
<proteinExistence type="predicted"/>
<feature type="compositionally biased region" description="Gly residues" evidence="1">
    <location>
        <begin position="49"/>
        <end position="59"/>
    </location>
</feature>
<feature type="region of interest" description="Disordered" evidence="1">
    <location>
        <begin position="1"/>
        <end position="59"/>
    </location>
</feature>
<keyword evidence="3" id="KW-1185">Reference proteome</keyword>
<comment type="caution">
    <text evidence="2">The sequence shown here is derived from an EMBL/GenBank/DDBJ whole genome shotgun (WGS) entry which is preliminary data.</text>
</comment>
<name>A0ABN1BI04_9BACI</name>
<feature type="compositionally biased region" description="Basic and acidic residues" evidence="1">
    <location>
        <begin position="1"/>
        <end position="31"/>
    </location>
</feature>
<evidence type="ECO:0000313" key="3">
    <source>
        <dbReference type="Proteomes" id="UP001500880"/>
    </source>
</evidence>
<dbReference type="RefSeq" id="WP_343841980.1">
    <property type="nucleotide sequence ID" value="NZ_BAAADO010000005.1"/>
</dbReference>
<sequence length="59" mass="6643">MDKKRKKDQVKPEIEKVDTEEIKHHTSHPDQSEVNMQDVNFAPGENGYISGGSEGNIYG</sequence>
<accession>A0ABN1BI04</accession>
<dbReference type="EMBL" id="BAAADO010000005">
    <property type="protein sequence ID" value="GAA0498207.1"/>
    <property type="molecule type" value="Genomic_DNA"/>
</dbReference>
<reference evidence="2 3" key="1">
    <citation type="journal article" date="2019" name="Int. J. Syst. Evol. Microbiol.">
        <title>The Global Catalogue of Microorganisms (GCM) 10K type strain sequencing project: providing services to taxonomists for standard genome sequencing and annotation.</title>
        <authorList>
            <consortium name="The Broad Institute Genomics Platform"/>
            <consortium name="The Broad Institute Genome Sequencing Center for Infectious Disease"/>
            <person name="Wu L."/>
            <person name="Ma J."/>
        </authorList>
    </citation>
    <scope>NUCLEOTIDE SEQUENCE [LARGE SCALE GENOMIC DNA]</scope>
    <source>
        <strain evidence="2 3">JCM 12389</strain>
    </source>
</reference>
<gene>
    <name evidence="2" type="ORF">GCM10008986_26590</name>
</gene>
<evidence type="ECO:0000256" key="1">
    <source>
        <dbReference type="SAM" id="MobiDB-lite"/>
    </source>
</evidence>
<dbReference type="Proteomes" id="UP001500880">
    <property type="component" value="Unassembled WGS sequence"/>
</dbReference>
<organism evidence="2 3">
    <name type="scientific">Salinibacillus aidingensis</name>
    <dbReference type="NCBI Taxonomy" id="237684"/>
    <lineage>
        <taxon>Bacteria</taxon>
        <taxon>Bacillati</taxon>
        <taxon>Bacillota</taxon>
        <taxon>Bacilli</taxon>
        <taxon>Bacillales</taxon>
        <taxon>Bacillaceae</taxon>
        <taxon>Salinibacillus</taxon>
    </lineage>
</organism>
<protein>
    <submittedName>
        <fullName evidence="2">Uncharacterized protein</fullName>
    </submittedName>
</protein>